<keyword evidence="3 10" id="KW-1134">Transmembrane beta strand</keyword>
<dbReference type="GO" id="GO:0044718">
    <property type="term" value="P:siderophore transmembrane transport"/>
    <property type="evidence" value="ECO:0007669"/>
    <property type="project" value="TreeGrafter"/>
</dbReference>
<evidence type="ECO:0000256" key="11">
    <source>
        <dbReference type="RuleBase" id="RU003357"/>
    </source>
</evidence>
<feature type="domain" description="TonB-dependent receptor-like beta-barrel" evidence="13">
    <location>
        <begin position="220"/>
        <end position="678"/>
    </location>
</feature>
<dbReference type="GO" id="GO:0015344">
    <property type="term" value="F:siderophore uptake transmembrane transporter activity"/>
    <property type="evidence" value="ECO:0007669"/>
    <property type="project" value="TreeGrafter"/>
</dbReference>
<feature type="domain" description="TonB-dependent receptor plug" evidence="14">
    <location>
        <begin position="77"/>
        <end position="185"/>
    </location>
</feature>
<dbReference type="InterPro" id="IPR039426">
    <property type="entry name" value="TonB-dep_rcpt-like"/>
</dbReference>
<dbReference type="AlphaFoldDB" id="A0A1I4CJ38"/>
<evidence type="ECO:0000256" key="7">
    <source>
        <dbReference type="ARBA" id="ARBA00023136"/>
    </source>
</evidence>
<dbReference type="GO" id="GO:0009279">
    <property type="term" value="C:cell outer membrane"/>
    <property type="evidence" value="ECO:0007669"/>
    <property type="project" value="UniProtKB-SubCell"/>
</dbReference>
<protein>
    <submittedName>
        <fullName evidence="15">Iron complex outermembrane recepter protein</fullName>
    </submittedName>
</protein>
<keyword evidence="8" id="KW-0675">Receptor</keyword>
<dbReference type="Gene3D" id="2.40.170.20">
    <property type="entry name" value="TonB-dependent receptor, beta-barrel domain"/>
    <property type="match status" value="1"/>
</dbReference>
<dbReference type="SUPFAM" id="SSF56935">
    <property type="entry name" value="Porins"/>
    <property type="match status" value="1"/>
</dbReference>
<dbReference type="RefSeq" id="WP_091943703.1">
    <property type="nucleotide sequence ID" value="NZ_FOSV01000004.1"/>
</dbReference>
<evidence type="ECO:0000256" key="1">
    <source>
        <dbReference type="ARBA" id="ARBA00004571"/>
    </source>
</evidence>
<evidence type="ECO:0000313" key="15">
    <source>
        <dbReference type="EMBL" id="SFK80299.1"/>
    </source>
</evidence>
<keyword evidence="5 12" id="KW-0732">Signal</keyword>
<evidence type="ECO:0000259" key="13">
    <source>
        <dbReference type="Pfam" id="PF00593"/>
    </source>
</evidence>
<keyword evidence="6 11" id="KW-0798">TonB box</keyword>
<dbReference type="Pfam" id="PF00593">
    <property type="entry name" value="TonB_dep_Rec_b-barrel"/>
    <property type="match status" value="1"/>
</dbReference>
<dbReference type="InterPro" id="IPR000531">
    <property type="entry name" value="Beta-barrel_TonB"/>
</dbReference>
<dbReference type="STRING" id="414703.SAMN04488125_104206"/>
<evidence type="ECO:0000313" key="16">
    <source>
        <dbReference type="Proteomes" id="UP000198804"/>
    </source>
</evidence>
<reference evidence="16" key="1">
    <citation type="submission" date="2016-10" db="EMBL/GenBank/DDBJ databases">
        <authorList>
            <person name="Varghese N."/>
            <person name="Submissions S."/>
        </authorList>
    </citation>
    <scope>NUCLEOTIDE SEQUENCE [LARGE SCALE GENOMIC DNA]</scope>
    <source>
        <strain evidence="16">CGMCC 1.6474</strain>
    </source>
</reference>
<name>A0A1I4CJ38_9HYPH</name>
<evidence type="ECO:0000259" key="14">
    <source>
        <dbReference type="Pfam" id="PF07715"/>
    </source>
</evidence>
<evidence type="ECO:0000256" key="5">
    <source>
        <dbReference type="ARBA" id="ARBA00022729"/>
    </source>
</evidence>
<organism evidence="15 16">
    <name type="scientific">Methylorubrum salsuginis</name>
    <dbReference type="NCBI Taxonomy" id="414703"/>
    <lineage>
        <taxon>Bacteria</taxon>
        <taxon>Pseudomonadati</taxon>
        <taxon>Pseudomonadota</taxon>
        <taxon>Alphaproteobacteria</taxon>
        <taxon>Hyphomicrobiales</taxon>
        <taxon>Methylobacteriaceae</taxon>
        <taxon>Methylorubrum</taxon>
    </lineage>
</organism>
<dbReference type="Gene3D" id="2.170.130.10">
    <property type="entry name" value="TonB-dependent receptor, plug domain"/>
    <property type="match status" value="1"/>
</dbReference>
<dbReference type="InterPro" id="IPR036942">
    <property type="entry name" value="Beta-barrel_TonB_sf"/>
</dbReference>
<keyword evidence="16" id="KW-1185">Reference proteome</keyword>
<dbReference type="PROSITE" id="PS52016">
    <property type="entry name" value="TONB_DEPENDENT_REC_3"/>
    <property type="match status" value="1"/>
</dbReference>
<feature type="signal peptide" evidence="12">
    <location>
        <begin position="1"/>
        <end position="27"/>
    </location>
</feature>
<dbReference type="OrthoDB" id="9760620at2"/>
<comment type="subcellular location">
    <subcellularLocation>
        <location evidence="1 10">Cell outer membrane</location>
        <topology evidence="1 10">Multi-pass membrane protein</topology>
    </subcellularLocation>
</comment>
<dbReference type="Proteomes" id="UP000198804">
    <property type="component" value="Unassembled WGS sequence"/>
</dbReference>
<dbReference type="InterPro" id="IPR012910">
    <property type="entry name" value="Plug_dom"/>
</dbReference>
<evidence type="ECO:0000256" key="6">
    <source>
        <dbReference type="ARBA" id="ARBA00023077"/>
    </source>
</evidence>
<evidence type="ECO:0000256" key="4">
    <source>
        <dbReference type="ARBA" id="ARBA00022692"/>
    </source>
</evidence>
<evidence type="ECO:0000256" key="2">
    <source>
        <dbReference type="ARBA" id="ARBA00022448"/>
    </source>
</evidence>
<proteinExistence type="inferred from homology"/>
<dbReference type="EMBL" id="FOSV01000004">
    <property type="protein sequence ID" value="SFK80299.1"/>
    <property type="molecule type" value="Genomic_DNA"/>
</dbReference>
<dbReference type="InterPro" id="IPR037066">
    <property type="entry name" value="Plug_dom_sf"/>
</dbReference>
<evidence type="ECO:0000256" key="10">
    <source>
        <dbReference type="PROSITE-ProRule" id="PRU01360"/>
    </source>
</evidence>
<comment type="similarity">
    <text evidence="10 11">Belongs to the TonB-dependent receptor family.</text>
</comment>
<evidence type="ECO:0000256" key="8">
    <source>
        <dbReference type="ARBA" id="ARBA00023170"/>
    </source>
</evidence>
<evidence type="ECO:0000256" key="3">
    <source>
        <dbReference type="ARBA" id="ARBA00022452"/>
    </source>
</evidence>
<dbReference type="Pfam" id="PF07715">
    <property type="entry name" value="Plug"/>
    <property type="match status" value="1"/>
</dbReference>
<sequence length="717" mass="77764">MTSSRRGAPRAALPVLACLTTVSPAIAQAPPGRTQAPPGSATTLAEISVAGERRPDPRETAGSLTVPSLAAQRAAVESTVGSVAFVDAAAYQNTYANTVRDVLKDVPGVFVQTRYGQEMRLSIRGSGIARGFHVRGIELLQDGIPLNLADGSGDFYQIDPLALRSIEVFKGGNALSFGATTLGGAVNFVTPTAYTALAPNILRFEAGSFNTFRESFQFSRISGPADFLISGTLTNSDGYRTHETQRTQNFNANLGYRIAPGIETRFYVGLYDTDQKLPGTLTLDTALTNPSVANLNAVNNNQSRKVQAERIANRTSFELDVGRLDIDSWAIHKNLYHPIFQVIDQDGWTYGVSPHWSGTFDIAGYRNDLLLGLRAFAGINDARQFQNVAGLRGAQTLRAVQSASNYEAYAENRFWFLPDLALMTGAKAFSSNRTYSNKGGFPPLNPVPRYADATYEGVNPKVGLLWQPLPTVQVFADATRSADVPDFSDLAQMNTAGTTFVPLKAQRAWTYEAGTRGRLESWTWDVTLYRAEVRDTLINFNTATASAAGVPAATFNAPRTRHQGIEAALGYDLSRDLTGIGDRLNLTQIWTHNDFRFVGDPVYVNNRIAGIPQDVLRTVLSYAHPSGFYLTPSIDWVPQGAFADHGNAQRVPGYALFNVQTGIDFSNGVSLFVDARNLTDERYISDISVLALAPNAASAIYYPGIGRSVFGGIRASF</sequence>
<evidence type="ECO:0000256" key="12">
    <source>
        <dbReference type="SAM" id="SignalP"/>
    </source>
</evidence>
<dbReference type="PANTHER" id="PTHR30069:SF29">
    <property type="entry name" value="HEMOGLOBIN AND HEMOGLOBIN-HAPTOGLOBIN-BINDING PROTEIN 1-RELATED"/>
    <property type="match status" value="1"/>
</dbReference>
<accession>A0A1I4CJ38</accession>
<evidence type="ECO:0000256" key="9">
    <source>
        <dbReference type="ARBA" id="ARBA00023237"/>
    </source>
</evidence>
<feature type="chain" id="PRO_5011785037" evidence="12">
    <location>
        <begin position="28"/>
        <end position="717"/>
    </location>
</feature>
<keyword evidence="9 10" id="KW-0998">Cell outer membrane</keyword>
<dbReference type="PANTHER" id="PTHR30069">
    <property type="entry name" value="TONB-DEPENDENT OUTER MEMBRANE RECEPTOR"/>
    <property type="match status" value="1"/>
</dbReference>
<gene>
    <name evidence="15" type="ORF">SAMN04488125_104206</name>
</gene>
<keyword evidence="2 10" id="KW-0813">Transport</keyword>
<keyword evidence="7 10" id="KW-0472">Membrane</keyword>
<keyword evidence="4 10" id="KW-0812">Transmembrane</keyword>
<dbReference type="CDD" id="cd01347">
    <property type="entry name" value="ligand_gated_channel"/>
    <property type="match status" value="1"/>
</dbReference>